<dbReference type="InterPro" id="IPR013785">
    <property type="entry name" value="Aldolase_TIM"/>
</dbReference>
<keyword evidence="6 8" id="KW-0057">Aromatic amino acid biosynthesis</keyword>
<accession>A0ABM9IAN8</accession>
<protein>
    <recommendedName>
        <fullName evidence="8">Indole-3-glycerol phosphate synthase</fullName>
        <shortName evidence="8">IGPS</shortName>
        <ecNumber evidence="8">4.1.1.48</ecNumber>
    </recommendedName>
</protein>
<comment type="catalytic activity">
    <reaction evidence="1 8">
        <text>1-(2-carboxyphenylamino)-1-deoxy-D-ribulose 5-phosphate + H(+) = (1S,2R)-1-C-(indol-3-yl)glycerol 3-phosphate + CO2 + H2O</text>
        <dbReference type="Rhea" id="RHEA:23476"/>
        <dbReference type="ChEBI" id="CHEBI:15377"/>
        <dbReference type="ChEBI" id="CHEBI:15378"/>
        <dbReference type="ChEBI" id="CHEBI:16526"/>
        <dbReference type="ChEBI" id="CHEBI:58613"/>
        <dbReference type="ChEBI" id="CHEBI:58866"/>
        <dbReference type="EC" id="4.1.1.48"/>
    </reaction>
</comment>
<dbReference type="EMBL" id="OX458932">
    <property type="protein sequence ID" value="CAI9084712.1"/>
    <property type="molecule type" value="Genomic_DNA"/>
</dbReference>
<dbReference type="EC" id="4.1.1.48" evidence="8"/>
<proteinExistence type="inferred from homology"/>
<gene>
    <name evidence="8 10" type="primary">trpC</name>
    <name evidence="10" type="ORF">MFUM_0317</name>
</gene>
<dbReference type="SUPFAM" id="SSF51366">
    <property type="entry name" value="Ribulose-phoshate binding barrel"/>
    <property type="match status" value="1"/>
</dbReference>
<evidence type="ECO:0000256" key="6">
    <source>
        <dbReference type="ARBA" id="ARBA00023141"/>
    </source>
</evidence>
<evidence type="ECO:0000256" key="1">
    <source>
        <dbReference type="ARBA" id="ARBA00001633"/>
    </source>
</evidence>
<name>A0ABM9IAN8_9BACT</name>
<evidence type="ECO:0000259" key="9">
    <source>
        <dbReference type="Pfam" id="PF00218"/>
    </source>
</evidence>
<dbReference type="RefSeq" id="WP_009060483.1">
    <property type="nucleotide sequence ID" value="NZ_JAHXRZ010000003.1"/>
</dbReference>
<dbReference type="InterPro" id="IPR013798">
    <property type="entry name" value="Indole-3-glycerol_P_synth_dom"/>
</dbReference>
<keyword evidence="7 8" id="KW-0456">Lyase</keyword>
<dbReference type="GO" id="GO:0004425">
    <property type="term" value="F:indole-3-glycerol-phosphate synthase activity"/>
    <property type="evidence" value="ECO:0007669"/>
    <property type="project" value="UniProtKB-EC"/>
</dbReference>
<evidence type="ECO:0000256" key="2">
    <source>
        <dbReference type="ARBA" id="ARBA00004696"/>
    </source>
</evidence>
<evidence type="ECO:0000256" key="3">
    <source>
        <dbReference type="ARBA" id="ARBA00022605"/>
    </source>
</evidence>
<dbReference type="HAMAP" id="MF_00134_A">
    <property type="entry name" value="IGPS_A"/>
    <property type="match status" value="1"/>
</dbReference>
<evidence type="ECO:0000313" key="10">
    <source>
        <dbReference type="EMBL" id="CAI9084712.1"/>
    </source>
</evidence>
<keyword evidence="4 8" id="KW-0210">Decarboxylase</keyword>
<keyword evidence="11" id="KW-1185">Reference proteome</keyword>
<keyword evidence="5 8" id="KW-0822">Tryptophan biosynthesis</keyword>
<dbReference type="Pfam" id="PF00218">
    <property type="entry name" value="IGPS"/>
    <property type="match status" value="1"/>
</dbReference>
<evidence type="ECO:0000256" key="5">
    <source>
        <dbReference type="ARBA" id="ARBA00022822"/>
    </source>
</evidence>
<dbReference type="InterPro" id="IPR001468">
    <property type="entry name" value="Indole-3-GlycerolPSynthase_CS"/>
</dbReference>
<organism evidence="10 11">
    <name type="scientific">Candidatus Methylacidiphilum fumarolicum</name>
    <dbReference type="NCBI Taxonomy" id="591154"/>
    <lineage>
        <taxon>Bacteria</taxon>
        <taxon>Pseudomonadati</taxon>
        <taxon>Verrucomicrobiota</taxon>
        <taxon>Methylacidiphilae</taxon>
        <taxon>Methylacidiphilales</taxon>
        <taxon>Methylacidiphilaceae</taxon>
        <taxon>Methylacidiphilum (ex Ratnadevi et al. 2023)</taxon>
    </lineage>
</organism>
<reference evidence="10" key="1">
    <citation type="submission" date="2023-03" db="EMBL/GenBank/DDBJ databases">
        <authorList>
            <person name="Cremers G."/>
            <person name="Picone N."/>
        </authorList>
    </citation>
    <scope>NUCLEOTIDE SEQUENCE</scope>
    <source>
        <strain evidence="10">Sample_alias</strain>
    </source>
</reference>
<feature type="domain" description="Indole-3-glycerol phosphate synthase" evidence="9">
    <location>
        <begin position="8"/>
        <end position="257"/>
    </location>
</feature>
<evidence type="ECO:0000256" key="7">
    <source>
        <dbReference type="ARBA" id="ARBA00023239"/>
    </source>
</evidence>
<comment type="similarity">
    <text evidence="8">Belongs to the TrpC family.</text>
</comment>
<dbReference type="PROSITE" id="PS00614">
    <property type="entry name" value="IGPS"/>
    <property type="match status" value="1"/>
</dbReference>
<comment type="pathway">
    <text evidence="2 8">Amino-acid biosynthesis; L-tryptophan biosynthesis; L-tryptophan from chorismate: step 4/5.</text>
</comment>
<keyword evidence="3 8" id="KW-0028">Amino-acid biosynthesis</keyword>
<dbReference type="HAMAP" id="MF_00134_B">
    <property type="entry name" value="IGPS_B"/>
    <property type="match status" value="1"/>
</dbReference>
<sequence>MDYPRNRLETIIASKKEEIKKLLPLQAKMEKELANRPFSKPTFSSALVHRKRLGLIAEFKRASPSAGPIAPTKDPVTQAIKYRKGGADCLSVLTDSKFFNGSLEDFKKIRQKVTLPMLRKDFIIHEVQVLESLLIGADALLLIVAALPWKHFLRLYSFCRKLGMEVLVEVHDEEEIDKALEAGAEIIGINNRDLRTFSVDLRTTRRLLPRIPENKIVVSESGIETSDDLSDLRIRGVDAVLIGEFLMRQENPETVIPEFFAPSSFPKGTRKSTFF</sequence>
<dbReference type="PANTHER" id="PTHR22854">
    <property type="entry name" value="TRYPTOPHAN BIOSYNTHESIS PROTEIN"/>
    <property type="match status" value="1"/>
</dbReference>
<dbReference type="InterPro" id="IPR011060">
    <property type="entry name" value="RibuloseP-bd_barrel"/>
</dbReference>
<evidence type="ECO:0000256" key="4">
    <source>
        <dbReference type="ARBA" id="ARBA00022793"/>
    </source>
</evidence>
<dbReference type="Gene3D" id="3.20.20.70">
    <property type="entry name" value="Aldolase class I"/>
    <property type="match status" value="1"/>
</dbReference>
<dbReference type="PANTHER" id="PTHR22854:SF2">
    <property type="entry name" value="INDOLE-3-GLYCEROL-PHOSPHATE SYNTHASE"/>
    <property type="match status" value="1"/>
</dbReference>
<dbReference type="InterPro" id="IPR045186">
    <property type="entry name" value="Indole-3-glycerol_P_synth"/>
</dbReference>
<evidence type="ECO:0000256" key="8">
    <source>
        <dbReference type="HAMAP-Rule" id="MF_00134"/>
    </source>
</evidence>
<dbReference type="NCBIfam" id="NF001377">
    <property type="entry name" value="PRK00278.2-4"/>
    <property type="match status" value="1"/>
</dbReference>
<evidence type="ECO:0000313" key="11">
    <source>
        <dbReference type="Proteomes" id="UP001161497"/>
    </source>
</evidence>
<dbReference type="Proteomes" id="UP001161497">
    <property type="component" value="Chromosome"/>
</dbReference>
<dbReference type="CDD" id="cd00331">
    <property type="entry name" value="IGPS"/>
    <property type="match status" value="1"/>
</dbReference>